<dbReference type="PANTHER" id="PTHR30509:SF8">
    <property type="entry name" value="INNER MEMBRANE PROTEIN YCCS"/>
    <property type="match status" value="1"/>
</dbReference>
<dbReference type="EMBL" id="JAANNP010000007">
    <property type="protein sequence ID" value="NHC14510.1"/>
    <property type="molecule type" value="Genomic_DNA"/>
</dbReference>
<feature type="transmembrane region" description="Helical" evidence="8">
    <location>
        <begin position="478"/>
        <end position="495"/>
    </location>
</feature>
<proteinExistence type="inferred from homology"/>
<evidence type="ECO:0000259" key="9">
    <source>
        <dbReference type="Pfam" id="PF13515"/>
    </source>
</evidence>
<sequence>MRGPAHDGDAPRSRPARATGELVARDLRRVDLSQVDLLAAARAACGVVAVLVVGLLAGSPASAVSAAAGAFSVGIASFQGVYASRVRATLLTSAGMAVSTLVGATVVRSEWLAAPVTALWAFGAGLAVALGPAATVIGLQCGVALLIAGDFPMTPREALTRAGLVAAGGLVQTALVVLVWPLRMYAAERASVAAAYRALAEYADDSAHSGDPLLPDATALHTASATLGDANPLARDLTRARFRALVDLAERIRTELTALSLARRRAVSERRYAEVGRADIGLHAAAQQLREVADLVDPAPARRSSRRWRAVDDEPAPPHPLDRLVAGAALPTGAGAALDALSSHLRAARRTADRLLQGEEPGQGADPAVVLADSRPSRSGARPALLDSDAVLTLRANLNLRSESFRHALRLAAVLAVASVLYRVVPLDRGYWVGLTALVVLRPDFTGTLTRGVSRTAGTAVGAGAATLLAAQLRPGEAALAALIGVCTLAAYALFRASQPAFATFLTGYIVFLLSLVGLPSAGAGWDRLVDTAVGGLLALVAYLLWPTWEGRRIADKLGDVLEAQARYGRDVLAAYAAPEGRGVAPLRAEMVAARLARTEAEASVERLLNEPARERFSATAASAALAGVQRYAQAMLTLHARLGDAQRSAPVPEAAAFGEQVAAALRSAASGVRTGAAQEPRLDRLQASARELQDAVADRPERRLLAVEVEEVVEAVEAIAHAVTAAG</sequence>
<comment type="similarity">
    <text evidence="6">Belongs to the YccS/YhfK family.</text>
</comment>
<keyword evidence="4 8" id="KW-1133">Transmembrane helix</keyword>
<name>A0ABX0GY39_9ACTN</name>
<feature type="transmembrane region" description="Helical" evidence="8">
    <location>
        <begin position="529"/>
        <end position="546"/>
    </location>
</feature>
<evidence type="ECO:0000256" key="1">
    <source>
        <dbReference type="ARBA" id="ARBA00004651"/>
    </source>
</evidence>
<evidence type="ECO:0000256" key="5">
    <source>
        <dbReference type="ARBA" id="ARBA00023136"/>
    </source>
</evidence>
<dbReference type="Proteomes" id="UP000800981">
    <property type="component" value="Unassembled WGS sequence"/>
</dbReference>
<evidence type="ECO:0000313" key="10">
    <source>
        <dbReference type="EMBL" id="NHC14510.1"/>
    </source>
</evidence>
<evidence type="ECO:0000256" key="8">
    <source>
        <dbReference type="SAM" id="Phobius"/>
    </source>
</evidence>
<feature type="transmembrane region" description="Helical" evidence="8">
    <location>
        <begin position="88"/>
        <end position="107"/>
    </location>
</feature>
<dbReference type="Pfam" id="PF13515">
    <property type="entry name" value="FUSC_2"/>
    <property type="match status" value="1"/>
</dbReference>
<feature type="domain" description="Integral membrane bound transporter" evidence="9">
    <location>
        <begin position="418"/>
        <end position="541"/>
    </location>
</feature>
<feature type="transmembrane region" description="Helical" evidence="8">
    <location>
        <begin position="37"/>
        <end position="56"/>
    </location>
</feature>
<keyword evidence="2" id="KW-1003">Cell membrane</keyword>
<comment type="subcellular location">
    <subcellularLocation>
        <location evidence="1">Cell membrane</location>
        <topology evidence="1">Multi-pass membrane protein</topology>
    </subcellularLocation>
</comment>
<keyword evidence="11" id="KW-1185">Reference proteome</keyword>
<accession>A0ABX0GY39</accession>
<dbReference type="InterPro" id="IPR049453">
    <property type="entry name" value="Memb_transporter_dom"/>
</dbReference>
<dbReference type="RefSeq" id="WP_166282113.1">
    <property type="nucleotide sequence ID" value="NZ_JAANNP010000007.1"/>
</dbReference>
<protein>
    <recommendedName>
        <fullName evidence="9">Integral membrane bound transporter domain-containing protein</fullName>
    </recommendedName>
</protein>
<reference evidence="10 11" key="1">
    <citation type="submission" date="2020-03" db="EMBL/GenBank/DDBJ databases">
        <title>Two novel Motilibacter sp.</title>
        <authorList>
            <person name="Liu S."/>
        </authorList>
    </citation>
    <scope>NUCLEOTIDE SEQUENCE [LARGE SCALE GENOMIC DNA]</scope>
    <source>
        <strain evidence="10 11">E257</strain>
    </source>
</reference>
<feature type="transmembrane region" description="Helical" evidence="8">
    <location>
        <begin position="119"/>
        <end position="147"/>
    </location>
</feature>
<gene>
    <name evidence="10" type="ORF">G9H71_12040</name>
</gene>
<comment type="caution">
    <text evidence="10">The sequence shown here is derived from an EMBL/GenBank/DDBJ whole genome shotgun (WGS) entry which is preliminary data.</text>
</comment>
<keyword evidence="5 8" id="KW-0472">Membrane</keyword>
<feature type="transmembrane region" description="Helical" evidence="8">
    <location>
        <begin position="63"/>
        <end position="82"/>
    </location>
</feature>
<evidence type="ECO:0000256" key="4">
    <source>
        <dbReference type="ARBA" id="ARBA00022989"/>
    </source>
</evidence>
<evidence type="ECO:0000256" key="6">
    <source>
        <dbReference type="ARBA" id="ARBA00043993"/>
    </source>
</evidence>
<feature type="transmembrane region" description="Helical" evidence="8">
    <location>
        <begin position="159"/>
        <end position="180"/>
    </location>
</feature>
<dbReference type="PANTHER" id="PTHR30509">
    <property type="entry name" value="P-HYDROXYBENZOIC ACID EFFLUX PUMP SUBUNIT-RELATED"/>
    <property type="match status" value="1"/>
</dbReference>
<feature type="transmembrane region" description="Helical" evidence="8">
    <location>
        <begin position="502"/>
        <end position="523"/>
    </location>
</feature>
<evidence type="ECO:0000256" key="7">
    <source>
        <dbReference type="SAM" id="MobiDB-lite"/>
    </source>
</evidence>
<evidence type="ECO:0000313" key="11">
    <source>
        <dbReference type="Proteomes" id="UP000800981"/>
    </source>
</evidence>
<organism evidence="10 11">
    <name type="scientific">Motilibacter deserti</name>
    <dbReference type="NCBI Taxonomy" id="2714956"/>
    <lineage>
        <taxon>Bacteria</taxon>
        <taxon>Bacillati</taxon>
        <taxon>Actinomycetota</taxon>
        <taxon>Actinomycetes</taxon>
        <taxon>Motilibacterales</taxon>
        <taxon>Motilibacteraceae</taxon>
        <taxon>Motilibacter</taxon>
    </lineage>
</organism>
<evidence type="ECO:0000256" key="2">
    <source>
        <dbReference type="ARBA" id="ARBA00022475"/>
    </source>
</evidence>
<feature type="region of interest" description="Disordered" evidence="7">
    <location>
        <begin position="354"/>
        <end position="382"/>
    </location>
</feature>
<evidence type="ECO:0000256" key="3">
    <source>
        <dbReference type="ARBA" id="ARBA00022692"/>
    </source>
</evidence>
<keyword evidence="3 8" id="KW-0812">Transmembrane</keyword>